<dbReference type="InterPro" id="IPR040026">
    <property type="entry name" value="FliD"/>
</dbReference>
<evidence type="ECO:0000313" key="8">
    <source>
        <dbReference type="EMBL" id="GAA0609285.1"/>
    </source>
</evidence>
<keyword evidence="9" id="KW-1185">Reference proteome</keyword>
<keyword evidence="3" id="KW-0175">Coiled coil</keyword>
<keyword evidence="8" id="KW-0282">Flagellum</keyword>
<dbReference type="InterPro" id="IPR010809">
    <property type="entry name" value="FliD_C"/>
</dbReference>
<proteinExistence type="inferred from homology"/>
<evidence type="ECO:0000256" key="1">
    <source>
        <dbReference type="ARBA" id="ARBA00009764"/>
    </source>
</evidence>
<dbReference type="EMBL" id="BAAAHE010000007">
    <property type="protein sequence ID" value="GAA0609285.1"/>
    <property type="molecule type" value="Genomic_DNA"/>
</dbReference>
<keyword evidence="5" id="KW-0964">Secreted</keyword>
<evidence type="ECO:0000259" key="7">
    <source>
        <dbReference type="Pfam" id="PF07195"/>
    </source>
</evidence>
<name>A0ABN1GDM8_9ACTN</name>
<organism evidence="8 9">
    <name type="scientific">Sporichthya brevicatena</name>
    <dbReference type="NCBI Taxonomy" id="171442"/>
    <lineage>
        <taxon>Bacteria</taxon>
        <taxon>Bacillati</taxon>
        <taxon>Actinomycetota</taxon>
        <taxon>Actinomycetes</taxon>
        <taxon>Sporichthyales</taxon>
        <taxon>Sporichthyaceae</taxon>
        <taxon>Sporichthya</taxon>
    </lineage>
</organism>
<keyword evidence="4 5" id="KW-0975">Bacterial flagellum</keyword>
<protein>
    <recommendedName>
        <fullName evidence="5">Flagellar hook-associated protein 2</fullName>
        <shortName evidence="5">HAP2</shortName>
    </recommendedName>
    <alternativeName>
        <fullName evidence="5">Flagellar cap protein</fullName>
    </alternativeName>
</protein>
<comment type="subcellular location">
    <subcellularLocation>
        <location evidence="5">Secreted</location>
    </subcellularLocation>
    <subcellularLocation>
        <location evidence="5">Bacterial flagellum</location>
    </subcellularLocation>
</comment>
<evidence type="ECO:0000256" key="3">
    <source>
        <dbReference type="ARBA" id="ARBA00023054"/>
    </source>
</evidence>
<evidence type="ECO:0000256" key="4">
    <source>
        <dbReference type="ARBA" id="ARBA00023143"/>
    </source>
</evidence>
<comment type="similarity">
    <text evidence="1 5">Belongs to the FliD family.</text>
</comment>
<gene>
    <name evidence="8" type="primary">fliD</name>
    <name evidence="8" type="ORF">GCM10009547_09190</name>
</gene>
<dbReference type="PANTHER" id="PTHR30288">
    <property type="entry name" value="FLAGELLAR CAP/ASSEMBLY PROTEIN FLID"/>
    <property type="match status" value="1"/>
</dbReference>
<comment type="function">
    <text evidence="5">Required for morphogenesis and for the elongation of the flagellar filament by facilitating polymerization of the flagellin monomers at the tip of growing filament. Forms a capping structure, which prevents flagellin subunits (transported through the central channel of the flagellum) from leaking out without polymerization at the distal end.</text>
</comment>
<dbReference type="RefSeq" id="WP_344602088.1">
    <property type="nucleotide sequence ID" value="NZ_BAAAHE010000007.1"/>
</dbReference>
<feature type="domain" description="Flagellar hook-associated protein 2 C-terminal" evidence="7">
    <location>
        <begin position="206"/>
        <end position="418"/>
    </location>
</feature>
<evidence type="ECO:0000256" key="2">
    <source>
        <dbReference type="ARBA" id="ARBA00011255"/>
    </source>
</evidence>
<keyword evidence="8" id="KW-0966">Cell projection</keyword>
<comment type="caution">
    <text evidence="8">The sequence shown here is derived from an EMBL/GenBank/DDBJ whole genome shotgun (WGS) entry which is preliminary data.</text>
</comment>
<feature type="domain" description="Flagellar hook-associated protein 2 N-terminal" evidence="6">
    <location>
        <begin position="11"/>
        <end position="106"/>
    </location>
</feature>
<evidence type="ECO:0000313" key="9">
    <source>
        <dbReference type="Proteomes" id="UP001500957"/>
    </source>
</evidence>
<dbReference type="Pfam" id="PF07195">
    <property type="entry name" value="FliD_C"/>
    <property type="match status" value="1"/>
</dbReference>
<sequence>MAGMSVDGLISGLDTTSLINQLIQAEAAPQTSLKNKVSEAQAAVSAYQSINTRYAALATAAEAIANPDTWTTPVTSSSSASVKASSTATATLGRLDFDVTSVARSHSLATGTFSDINDIVQTWPVVLTGDKGGMAFAITATDNSVSGLINAINTATGVNGASLDLQAVVVQVAPGTYRLQITAKDTGEASQFTLDGLGATSVVRTGTDAEIDLGGGLTVKSATNTFTDVLPGTTFTVSKEETGVSVSTAVTAESIADKVAAMVNAANAALAEAAKQSTYDTASKKGAPLVGEAAIRTLQSQTLGAVDVVAGAGAPGTAGIGLDRNGRLTFDRARFVELMAEDPARAQALAAGVGASLAAVAKGATDSTSGSVTLAIQGRDAAIKDLGTRIENWDTRLSARKAALVRQFSAMETALSSLRNQSSWLSGQLASLPTWGSQ</sequence>
<evidence type="ECO:0000256" key="5">
    <source>
        <dbReference type="RuleBase" id="RU362066"/>
    </source>
</evidence>
<accession>A0ABN1GDM8</accession>
<evidence type="ECO:0000259" key="6">
    <source>
        <dbReference type="Pfam" id="PF02465"/>
    </source>
</evidence>
<comment type="subunit">
    <text evidence="2 5">Homopentamer.</text>
</comment>
<dbReference type="InterPro" id="IPR003481">
    <property type="entry name" value="FliD_N"/>
</dbReference>
<dbReference type="Pfam" id="PF02465">
    <property type="entry name" value="FliD_N"/>
    <property type="match status" value="1"/>
</dbReference>
<dbReference type="Proteomes" id="UP001500957">
    <property type="component" value="Unassembled WGS sequence"/>
</dbReference>
<dbReference type="PANTHER" id="PTHR30288:SF0">
    <property type="entry name" value="FLAGELLAR HOOK-ASSOCIATED PROTEIN 2"/>
    <property type="match status" value="1"/>
</dbReference>
<reference evidence="8 9" key="1">
    <citation type="journal article" date="2019" name="Int. J. Syst. Evol. Microbiol.">
        <title>The Global Catalogue of Microorganisms (GCM) 10K type strain sequencing project: providing services to taxonomists for standard genome sequencing and annotation.</title>
        <authorList>
            <consortium name="The Broad Institute Genomics Platform"/>
            <consortium name="The Broad Institute Genome Sequencing Center for Infectious Disease"/>
            <person name="Wu L."/>
            <person name="Ma J."/>
        </authorList>
    </citation>
    <scope>NUCLEOTIDE SEQUENCE [LARGE SCALE GENOMIC DNA]</scope>
    <source>
        <strain evidence="8 9">JCM 10671</strain>
    </source>
</reference>
<keyword evidence="8" id="KW-0969">Cilium</keyword>